<gene>
    <name evidence="7" type="primary">rsmA</name>
    <name evidence="7" type="synonym">ksgA</name>
    <name evidence="10" type="ORF">A359_05510</name>
</gene>
<dbReference type="InterPro" id="IPR011530">
    <property type="entry name" value="rRNA_adenine_dimethylase"/>
</dbReference>
<dbReference type="PANTHER" id="PTHR11727:SF7">
    <property type="entry name" value="DIMETHYLADENOSINE TRANSFERASE-RELATED"/>
    <property type="match status" value="1"/>
</dbReference>
<feature type="binding site" evidence="7 8">
    <location>
        <position position="18"/>
    </location>
    <ligand>
        <name>S-adenosyl-L-methionine</name>
        <dbReference type="ChEBI" id="CHEBI:59789"/>
    </ligand>
</feature>
<evidence type="ECO:0000259" key="9">
    <source>
        <dbReference type="SMART" id="SM00650"/>
    </source>
</evidence>
<sequence>MNNRVYRGHVAQKHFGQHFLHDKKMIDTIVSAIHPEAGDAMVEIGPGLGALTALVAARVNAMTVIEVDRDLINRLATHFFLRGRLNIKNQDALTVNFSELSNELGRPLRVFGNLPYNISTPLIFHLFQYTHVVRDMHFMLQKEVVNRLIARPNSKSYGRLSVMAQYYCDIIPILEVQPASFRPVPKVDSAVVRLVPYLTLPFPVYDLNTLTTLTKVVFNQRRKTLRNSLANLFSVQQLEEQNIDATLRAENVSVEHYCRLANVLTERSIAKN</sequence>
<evidence type="ECO:0000256" key="4">
    <source>
        <dbReference type="ARBA" id="ARBA00022679"/>
    </source>
</evidence>
<organism evidence="10 11">
    <name type="scientific">secondary endosymbiont of Ctenarytaina eucalypti</name>
    <dbReference type="NCBI Taxonomy" id="1199245"/>
    <lineage>
        <taxon>Bacteria</taxon>
        <taxon>Pseudomonadati</taxon>
        <taxon>Pseudomonadota</taxon>
        <taxon>Gammaproteobacteria</taxon>
        <taxon>Enterobacterales</taxon>
        <taxon>Enterobacteriaceae</taxon>
        <taxon>aphid secondary symbionts</taxon>
    </lineage>
</organism>
<evidence type="ECO:0000256" key="8">
    <source>
        <dbReference type="PROSITE-ProRule" id="PRU01026"/>
    </source>
</evidence>
<evidence type="ECO:0000313" key="10">
    <source>
        <dbReference type="EMBL" id="AFP84943.1"/>
    </source>
</evidence>
<keyword evidence="3 7" id="KW-0489">Methyltransferase</keyword>
<dbReference type="Proteomes" id="UP000003936">
    <property type="component" value="Chromosome"/>
</dbReference>
<dbReference type="InterPro" id="IPR020598">
    <property type="entry name" value="rRNA_Ade_methylase_Trfase_N"/>
</dbReference>
<keyword evidence="6 7" id="KW-0694">RNA-binding</keyword>
<dbReference type="RefSeq" id="WP_014888241.1">
    <property type="nucleotide sequence ID" value="NC_018419.1"/>
</dbReference>
<dbReference type="Gene3D" id="1.10.8.100">
    <property type="entry name" value="Ribosomal RNA adenine dimethylase-like, domain 2"/>
    <property type="match status" value="1"/>
</dbReference>
<evidence type="ECO:0000313" key="11">
    <source>
        <dbReference type="Proteomes" id="UP000003936"/>
    </source>
</evidence>
<dbReference type="KEGG" id="sect:A359_05510"/>
<dbReference type="HAMAP" id="MF_00607">
    <property type="entry name" value="16SrRNA_methyltr_A"/>
    <property type="match status" value="1"/>
</dbReference>
<evidence type="ECO:0000256" key="5">
    <source>
        <dbReference type="ARBA" id="ARBA00022691"/>
    </source>
</evidence>
<dbReference type="Gene3D" id="3.40.50.150">
    <property type="entry name" value="Vaccinia Virus protein VP39"/>
    <property type="match status" value="1"/>
</dbReference>
<comment type="similarity">
    <text evidence="7">Belongs to the class I-like SAM-binding methyltransferase superfamily. rRNA adenine N(6)-methyltransferase family. RsmA subfamily.</text>
</comment>
<name>J3YS39_9ENTR</name>
<dbReference type="NCBIfam" id="TIGR00755">
    <property type="entry name" value="ksgA"/>
    <property type="match status" value="1"/>
</dbReference>
<dbReference type="GO" id="GO:0003723">
    <property type="term" value="F:RNA binding"/>
    <property type="evidence" value="ECO:0007669"/>
    <property type="project" value="UniProtKB-UniRule"/>
</dbReference>
<dbReference type="PANTHER" id="PTHR11727">
    <property type="entry name" value="DIMETHYLADENOSINE TRANSFERASE"/>
    <property type="match status" value="1"/>
</dbReference>
<dbReference type="PROSITE" id="PS01131">
    <property type="entry name" value="RRNA_A_DIMETH"/>
    <property type="match status" value="1"/>
</dbReference>
<reference evidence="10 11" key="1">
    <citation type="journal article" date="2012" name="Mol. Biol. Evol.">
        <title>Genome reduction and co-evolution between the primary and secondary bacterial symbionts of psyllids.</title>
        <authorList>
            <person name="Sloan D.B."/>
            <person name="Moran N.A."/>
        </authorList>
    </citation>
    <scope>NUCLEOTIDE SEQUENCE [LARGE SCALE GENOMIC DNA]</scope>
    <source>
        <strain evidence="10">Ceuc_S</strain>
    </source>
</reference>
<keyword evidence="1 7" id="KW-0963">Cytoplasm</keyword>
<evidence type="ECO:0000256" key="3">
    <source>
        <dbReference type="ARBA" id="ARBA00022603"/>
    </source>
</evidence>
<feature type="binding site" evidence="7 8">
    <location>
        <position position="113"/>
    </location>
    <ligand>
        <name>S-adenosyl-L-methionine</name>
        <dbReference type="ChEBI" id="CHEBI:59789"/>
    </ligand>
</feature>
<keyword evidence="2 7" id="KW-0698">rRNA processing</keyword>
<dbReference type="STRING" id="1199245.A359_05510"/>
<dbReference type="Pfam" id="PF00398">
    <property type="entry name" value="RrnaAD"/>
    <property type="match status" value="1"/>
</dbReference>
<dbReference type="FunFam" id="3.40.50.150:FF:000006">
    <property type="entry name" value="Ribosomal RNA small subunit methyltransferase A"/>
    <property type="match status" value="1"/>
</dbReference>
<feature type="binding site" evidence="7 8">
    <location>
        <position position="91"/>
    </location>
    <ligand>
        <name>S-adenosyl-L-methionine</name>
        <dbReference type="ChEBI" id="CHEBI:59789"/>
    </ligand>
</feature>
<feature type="binding site" evidence="7 8">
    <location>
        <position position="66"/>
    </location>
    <ligand>
        <name>S-adenosyl-L-methionine</name>
        <dbReference type="ChEBI" id="CHEBI:59789"/>
    </ligand>
</feature>
<dbReference type="InterPro" id="IPR001737">
    <property type="entry name" value="KsgA/Erm"/>
</dbReference>
<dbReference type="PROSITE" id="PS51689">
    <property type="entry name" value="SAM_RNA_A_N6_MT"/>
    <property type="match status" value="1"/>
</dbReference>
<feature type="binding site" evidence="7 8">
    <location>
        <position position="20"/>
    </location>
    <ligand>
        <name>S-adenosyl-L-methionine</name>
        <dbReference type="ChEBI" id="CHEBI:59789"/>
    </ligand>
</feature>
<dbReference type="EMBL" id="CP003546">
    <property type="protein sequence ID" value="AFP84943.1"/>
    <property type="molecule type" value="Genomic_DNA"/>
</dbReference>
<dbReference type="GO" id="GO:0052908">
    <property type="term" value="F:16S rRNA (adenine(1518)-N(6)/adenine(1519)-N(6))-dimethyltransferase activity"/>
    <property type="evidence" value="ECO:0007669"/>
    <property type="project" value="UniProtKB-EC"/>
</dbReference>
<dbReference type="InterPro" id="IPR020596">
    <property type="entry name" value="rRNA_Ade_Mease_Trfase_CS"/>
</dbReference>
<keyword evidence="4 7" id="KW-0808">Transferase</keyword>
<feature type="binding site" evidence="7 8">
    <location>
        <position position="45"/>
    </location>
    <ligand>
        <name>S-adenosyl-L-methionine</name>
        <dbReference type="ChEBI" id="CHEBI:59789"/>
    </ligand>
</feature>
<dbReference type="HOGENOM" id="CLU_041220_0_1_6"/>
<comment type="function">
    <text evidence="7">Specifically dimethylates two adjacent adenosines (A1518 and A1519) in the loop of a conserved hairpin near the 3'-end of 16S rRNA in the 30S particle. May play a critical role in biogenesis of 30S subunits.</text>
</comment>
<keyword evidence="11" id="KW-1185">Reference proteome</keyword>
<evidence type="ECO:0000256" key="6">
    <source>
        <dbReference type="ARBA" id="ARBA00022884"/>
    </source>
</evidence>
<evidence type="ECO:0000256" key="7">
    <source>
        <dbReference type="HAMAP-Rule" id="MF_00607"/>
    </source>
</evidence>
<evidence type="ECO:0000256" key="1">
    <source>
        <dbReference type="ARBA" id="ARBA00022490"/>
    </source>
</evidence>
<feature type="domain" description="Ribosomal RNA adenine methylase transferase N-terminal" evidence="9">
    <location>
        <begin position="25"/>
        <end position="198"/>
    </location>
</feature>
<dbReference type="OrthoDB" id="9814755at2"/>
<protein>
    <recommendedName>
        <fullName evidence="7">Ribosomal RNA small subunit methyltransferase A</fullName>
        <ecNumber evidence="7">2.1.1.182</ecNumber>
    </recommendedName>
    <alternativeName>
        <fullName evidence="7">16S rRNA (adenine(1518)-N(6)/adenine(1519)-N(6))-dimethyltransferase</fullName>
    </alternativeName>
    <alternativeName>
        <fullName evidence="7">16S rRNA dimethyladenosine transferase</fullName>
    </alternativeName>
    <alternativeName>
        <fullName evidence="7">16S rRNA dimethylase</fullName>
    </alternativeName>
    <alternativeName>
        <fullName evidence="7">S-adenosylmethionine-6-N', N'-adenosyl(rRNA) dimethyltransferase</fullName>
    </alternativeName>
</protein>
<proteinExistence type="inferred from homology"/>
<comment type="subcellular location">
    <subcellularLocation>
        <location evidence="7">Cytoplasm</location>
    </subcellularLocation>
</comment>
<dbReference type="AlphaFoldDB" id="J3YS39"/>
<dbReference type="PATRIC" id="fig|1199245.3.peg.664"/>
<comment type="catalytic activity">
    <reaction evidence="7">
        <text>adenosine(1518)/adenosine(1519) in 16S rRNA + 4 S-adenosyl-L-methionine = N(6)-dimethyladenosine(1518)/N(6)-dimethyladenosine(1519) in 16S rRNA + 4 S-adenosyl-L-homocysteine + 4 H(+)</text>
        <dbReference type="Rhea" id="RHEA:19609"/>
        <dbReference type="Rhea" id="RHEA-COMP:10232"/>
        <dbReference type="Rhea" id="RHEA-COMP:10233"/>
        <dbReference type="ChEBI" id="CHEBI:15378"/>
        <dbReference type="ChEBI" id="CHEBI:57856"/>
        <dbReference type="ChEBI" id="CHEBI:59789"/>
        <dbReference type="ChEBI" id="CHEBI:74411"/>
        <dbReference type="ChEBI" id="CHEBI:74493"/>
        <dbReference type="EC" id="2.1.1.182"/>
    </reaction>
</comment>
<accession>J3YS39</accession>
<dbReference type="InterPro" id="IPR029063">
    <property type="entry name" value="SAM-dependent_MTases_sf"/>
</dbReference>
<dbReference type="SUPFAM" id="SSF53335">
    <property type="entry name" value="S-adenosyl-L-methionine-dependent methyltransferases"/>
    <property type="match status" value="1"/>
</dbReference>
<dbReference type="FunFam" id="1.10.8.100:FF:000001">
    <property type="entry name" value="Ribosomal RNA small subunit methyltransferase A"/>
    <property type="match status" value="1"/>
</dbReference>
<dbReference type="EC" id="2.1.1.182" evidence="7"/>
<dbReference type="SMART" id="SM00650">
    <property type="entry name" value="rADc"/>
    <property type="match status" value="1"/>
</dbReference>
<dbReference type="InterPro" id="IPR023165">
    <property type="entry name" value="rRNA_Ade_diMease-like_C"/>
</dbReference>
<dbReference type="GO" id="GO:0005829">
    <property type="term" value="C:cytosol"/>
    <property type="evidence" value="ECO:0007669"/>
    <property type="project" value="TreeGrafter"/>
</dbReference>
<evidence type="ECO:0000256" key="2">
    <source>
        <dbReference type="ARBA" id="ARBA00022552"/>
    </source>
</evidence>
<keyword evidence="5 7" id="KW-0949">S-adenosyl-L-methionine</keyword>